<proteinExistence type="predicted"/>
<dbReference type="Proteomes" id="UP000193144">
    <property type="component" value="Unassembled WGS sequence"/>
</dbReference>
<feature type="domain" description="Heterokaryon incompatibility" evidence="1">
    <location>
        <begin position="214"/>
        <end position="360"/>
    </location>
</feature>
<dbReference type="PANTHER" id="PTHR33112">
    <property type="entry name" value="DOMAIN PROTEIN, PUTATIVE-RELATED"/>
    <property type="match status" value="1"/>
</dbReference>
<dbReference type="Pfam" id="PF06985">
    <property type="entry name" value="HET"/>
    <property type="match status" value="1"/>
</dbReference>
<gene>
    <name evidence="2" type="ORF">BCR34DRAFT_381471</name>
</gene>
<dbReference type="EMBL" id="MCFA01000009">
    <property type="protein sequence ID" value="ORY18040.1"/>
    <property type="molecule type" value="Genomic_DNA"/>
</dbReference>
<accession>A0A1Y2A6T6</accession>
<name>A0A1Y2A6T6_9PLEO</name>
<reference evidence="2 3" key="1">
    <citation type="submission" date="2016-07" db="EMBL/GenBank/DDBJ databases">
        <title>Pervasive Adenine N6-methylation of Active Genes in Fungi.</title>
        <authorList>
            <consortium name="DOE Joint Genome Institute"/>
            <person name="Mondo S.J."/>
            <person name="Dannebaum R.O."/>
            <person name="Kuo R.C."/>
            <person name="Labutti K."/>
            <person name="Haridas S."/>
            <person name="Kuo A."/>
            <person name="Salamov A."/>
            <person name="Ahrendt S.R."/>
            <person name="Lipzen A."/>
            <person name="Sullivan W."/>
            <person name="Andreopoulos W.B."/>
            <person name="Clum A."/>
            <person name="Lindquist E."/>
            <person name="Daum C."/>
            <person name="Ramamoorthy G.K."/>
            <person name="Gryganskyi A."/>
            <person name="Culley D."/>
            <person name="Magnuson J.K."/>
            <person name="James T.Y."/>
            <person name="O'Malley M.A."/>
            <person name="Stajich J.E."/>
            <person name="Spatafora J.W."/>
            <person name="Visel A."/>
            <person name="Grigoriev I.V."/>
        </authorList>
    </citation>
    <scope>NUCLEOTIDE SEQUENCE [LARGE SCALE GENOMIC DNA]</scope>
    <source>
        <strain evidence="2 3">CBS 115471</strain>
    </source>
</reference>
<dbReference type="STRING" id="1231657.A0A1Y2A6T6"/>
<evidence type="ECO:0000313" key="3">
    <source>
        <dbReference type="Proteomes" id="UP000193144"/>
    </source>
</evidence>
<dbReference type="InterPro" id="IPR010730">
    <property type="entry name" value="HET"/>
</dbReference>
<protein>
    <submittedName>
        <fullName evidence="2">Heterokaryon incompatibility protein-domain-containing protein</fullName>
    </submittedName>
</protein>
<evidence type="ECO:0000259" key="1">
    <source>
        <dbReference type="Pfam" id="PF06985"/>
    </source>
</evidence>
<dbReference type="AlphaFoldDB" id="A0A1Y2A6T6"/>
<sequence length="665" mass="76105">MEDTFTRLESDIRAEFCNPCYEFLTTNPIAERLRMATRLEDLPDDWSGKRSLHCTQNRPISLRREDICLFCRIVPDTWELIDVSYQIAAHQQSIHLWSISISDGIEAEPSTDEWYRFEERPSDILFYVCAYTREPTAPVVQMKPILENLWSTEQVQASRGWLENCFSNHFCPWATKARLPTRVLDVSVINSHGVSSELDKIRLHHSSVDETESYVALSYCWGGPQPLSLNARTIDDLTGGITLSCLPKTIVDAVRVTRDLGLRYLWVDSLCIMQDSTDDKTKEIRHMGNIYENAHVTIAAANAPTVEHGFLKAKLDMFFYKRWERLPFGKNGEVYIAGVGLRRYDTQLEPLAQRGWAFQEDLLSPRMLIFDTLGLRWRCTLHPEILYQGLSPYSKLDIADQAYNGMLQRMRGKPGSVATVTKSSPEWKGQLMDRWFNIVEIYSSRQLSLDSDKFPALSSIAANFSTLGGRYFAGLWGVIFHPCLLWRTDPETEHTSIWPRSKPTVSKYRAPSWSWASTNEKVDFTYRRFSAGAYVLKILSCEVTLANKESPFGEVTAATLTVAGLLLQNKDKSWLSQCPPRALPKGFYLDHRRRDDPSPNSVYFLRIWQHDRSKRDGYYGGSPSFGIILEKISKDQFVRIGFFEEISALPVGDIENTTETVLTII</sequence>
<dbReference type="OrthoDB" id="5125733at2759"/>
<organism evidence="2 3">
    <name type="scientific">Clohesyomyces aquaticus</name>
    <dbReference type="NCBI Taxonomy" id="1231657"/>
    <lineage>
        <taxon>Eukaryota</taxon>
        <taxon>Fungi</taxon>
        <taxon>Dikarya</taxon>
        <taxon>Ascomycota</taxon>
        <taxon>Pezizomycotina</taxon>
        <taxon>Dothideomycetes</taxon>
        <taxon>Pleosporomycetidae</taxon>
        <taxon>Pleosporales</taxon>
        <taxon>Lindgomycetaceae</taxon>
        <taxon>Clohesyomyces</taxon>
    </lineage>
</organism>
<keyword evidence="3" id="KW-1185">Reference proteome</keyword>
<dbReference type="PANTHER" id="PTHR33112:SF16">
    <property type="entry name" value="HETEROKARYON INCOMPATIBILITY DOMAIN-CONTAINING PROTEIN"/>
    <property type="match status" value="1"/>
</dbReference>
<comment type="caution">
    <text evidence="2">The sequence shown here is derived from an EMBL/GenBank/DDBJ whole genome shotgun (WGS) entry which is preliminary data.</text>
</comment>
<evidence type="ECO:0000313" key="2">
    <source>
        <dbReference type="EMBL" id="ORY18040.1"/>
    </source>
</evidence>